<evidence type="ECO:0000313" key="5">
    <source>
        <dbReference type="Proteomes" id="UP000534306"/>
    </source>
</evidence>
<feature type="region of interest" description="Disordered" evidence="1">
    <location>
        <begin position="42"/>
        <end position="99"/>
    </location>
</feature>
<evidence type="ECO:0000313" key="6">
    <source>
        <dbReference type="Proteomes" id="UP000553957"/>
    </source>
</evidence>
<feature type="signal peptide" evidence="2">
    <location>
        <begin position="1"/>
        <end position="32"/>
    </location>
</feature>
<comment type="caution">
    <text evidence="4">The sequence shown here is derived from an EMBL/GenBank/DDBJ whole genome shotgun (WGS) entry which is preliminary data.</text>
</comment>
<name>A0A7Y4KVU9_9ACTN</name>
<accession>A0A7Y4KVU9</accession>
<reference evidence="3 6" key="2">
    <citation type="submission" date="2020-08" db="EMBL/GenBank/DDBJ databases">
        <title>Sequencing the genomes of 1000 actinobacteria strains.</title>
        <authorList>
            <person name="Klenk H.-P."/>
        </authorList>
    </citation>
    <scope>NUCLEOTIDE SEQUENCE [LARGE SCALE GENOMIC DNA]</scope>
    <source>
        <strain evidence="3 6">DSM 15626</strain>
    </source>
</reference>
<sequence>MTSHRRKRKPQRSRSAIGAAVVAAAAMTAAFAFILTRGAPAAPDNSALGVAPEDTPTTSATPSAHPSVATKADRKPPASRSAGKPTTTSAAPVNTGPESPGFKAGQWIVVLEKYTADGGLDAGRLAKDTATKINRSGVPAKAMLVNGQYPGFANSSGEPVLNTWVVYLGPGPSSAEMLNFCAAPRTQRAYRSPACPTYEPAG</sequence>
<protein>
    <submittedName>
        <fullName evidence="4">Uncharacterized protein</fullName>
    </submittedName>
</protein>
<evidence type="ECO:0000256" key="2">
    <source>
        <dbReference type="SAM" id="SignalP"/>
    </source>
</evidence>
<evidence type="ECO:0000313" key="4">
    <source>
        <dbReference type="EMBL" id="NOL39519.1"/>
    </source>
</evidence>
<evidence type="ECO:0000256" key="1">
    <source>
        <dbReference type="SAM" id="MobiDB-lite"/>
    </source>
</evidence>
<gene>
    <name evidence="3" type="ORF">HNR71_003523</name>
    <name evidence="4" type="ORF">HPO96_04595</name>
</gene>
<organism evidence="4 5">
    <name type="scientific">Kribbella sandramycini</name>
    <dbReference type="NCBI Taxonomy" id="60450"/>
    <lineage>
        <taxon>Bacteria</taxon>
        <taxon>Bacillati</taxon>
        <taxon>Actinomycetota</taxon>
        <taxon>Actinomycetes</taxon>
        <taxon>Propionibacteriales</taxon>
        <taxon>Kribbellaceae</taxon>
        <taxon>Kribbella</taxon>
    </lineage>
</organism>
<dbReference type="RefSeq" id="WP_171671246.1">
    <property type="nucleotide sequence ID" value="NZ_BAAAGT010000003.1"/>
</dbReference>
<dbReference type="AlphaFoldDB" id="A0A7Y4KVU9"/>
<keyword evidence="2" id="KW-0732">Signal</keyword>
<reference evidence="4 5" key="1">
    <citation type="submission" date="2020-05" db="EMBL/GenBank/DDBJ databases">
        <title>Genome sequence of Kribbella sandramycini ATCC 39419.</title>
        <authorList>
            <person name="Maclea K.S."/>
            <person name="Fair J.L."/>
        </authorList>
    </citation>
    <scope>NUCLEOTIDE SEQUENCE [LARGE SCALE GENOMIC DNA]</scope>
    <source>
        <strain evidence="4 5">ATCC 39419</strain>
    </source>
</reference>
<keyword evidence="5" id="KW-1185">Reference proteome</keyword>
<dbReference type="Proteomes" id="UP000534306">
    <property type="component" value="Unassembled WGS sequence"/>
</dbReference>
<evidence type="ECO:0000313" key="3">
    <source>
        <dbReference type="EMBL" id="MBB6567886.1"/>
    </source>
</evidence>
<feature type="chain" id="PRO_5038257853" evidence="2">
    <location>
        <begin position="33"/>
        <end position="202"/>
    </location>
</feature>
<proteinExistence type="predicted"/>
<feature type="compositionally biased region" description="Low complexity" evidence="1">
    <location>
        <begin position="55"/>
        <end position="70"/>
    </location>
</feature>
<dbReference type="EMBL" id="JACHKF010000001">
    <property type="protein sequence ID" value="MBB6567886.1"/>
    <property type="molecule type" value="Genomic_DNA"/>
</dbReference>
<dbReference type="EMBL" id="JABJRC010000001">
    <property type="protein sequence ID" value="NOL39519.1"/>
    <property type="molecule type" value="Genomic_DNA"/>
</dbReference>
<dbReference type="Proteomes" id="UP000553957">
    <property type="component" value="Unassembled WGS sequence"/>
</dbReference>